<reference evidence="2" key="1">
    <citation type="journal article" date="2020" name="mSystems">
        <title>Genome- and Community-Level Interaction Insights into Carbon Utilization and Element Cycling Functions of Hydrothermarchaeota in Hydrothermal Sediment.</title>
        <authorList>
            <person name="Zhou Z."/>
            <person name="Liu Y."/>
            <person name="Xu W."/>
            <person name="Pan J."/>
            <person name="Luo Z.H."/>
            <person name="Li M."/>
        </authorList>
    </citation>
    <scope>NUCLEOTIDE SEQUENCE [LARGE SCALE GENOMIC DNA]</scope>
    <source>
        <strain evidence="2">SpSt-1233</strain>
    </source>
</reference>
<feature type="transmembrane region" description="Helical" evidence="1">
    <location>
        <begin position="21"/>
        <end position="39"/>
    </location>
</feature>
<keyword evidence="1" id="KW-0812">Transmembrane</keyword>
<name>A0A7V2F4V5_UNCEI</name>
<dbReference type="AlphaFoldDB" id="A0A7V2F4V5"/>
<accession>A0A7V2F4V5</accession>
<keyword evidence="1" id="KW-0472">Membrane</keyword>
<keyword evidence="1" id="KW-1133">Transmembrane helix</keyword>
<feature type="transmembrane region" description="Helical" evidence="1">
    <location>
        <begin position="45"/>
        <end position="64"/>
    </location>
</feature>
<dbReference type="EMBL" id="DSEC01000482">
    <property type="protein sequence ID" value="HER44146.1"/>
    <property type="molecule type" value="Genomic_DNA"/>
</dbReference>
<evidence type="ECO:0000256" key="1">
    <source>
        <dbReference type="SAM" id="Phobius"/>
    </source>
</evidence>
<proteinExistence type="predicted"/>
<protein>
    <recommendedName>
        <fullName evidence="3">DUF202 domain-containing protein</fullName>
    </recommendedName>
</protein>
<evidence type="ECO:0008006" key="3">
    <source>
        <dbReference type="Google" id="ProtNLM"/>
    </source>
</evidence>
<gene>
    <name evidence="2" type="ORF">ENO08_06775</name>
</gene>
<comment type="caution">
    <text evidence="2">The sequence shown here is derived from an EMBL/GenBank/DDBJ whole genome shotgun (WGS) entry which is preliminary data.</text>
</comment>
<organism evidence="2">
    <name type="scientific">Eiseniibacteriota bacterium</name>
    <dbReference type="NCBI Taxonomy" id="2212470"/>
    <lineage>
        <taxon>Bacteria</taxon>
        <taxon>Candidatus Eiseniibacteriota</taxon>
    </lineage>
</organism>
<sequence length="72" mass="8417">MKNEMDAVDMDERQRLAWLRANRLTLICVGFVWIGMIVRELLHGGAPYFMIAMVPGFALLRFLLYRRFAGVR</sequence>
<dbReference type="Proteomes" id="UP000886069">
    <property type="component" value="Unassembled WGS sequence"/>
</dbReference>
<evidence type="ECO:0000313" key="2">
    <source>
        <dbReference type="EMBL" id="HER44146.1"/>
    </source>
</evidence>